<feature type="transmembrane region" description="Helical" evidence="2">
    <location>
        <begin position="234"/>
        <end position="252"/>
    </location>
</feature>
<dbReference type="Pfam" id="PF10101">
    <property type="entry name" value="DUF2339"/>
    <property type="match status" value="1"/>
</dbReference>
<feature type="transmembrane region" description="Helical" evidence="2">
    <location>
        <begin position="285"/>
        <end position="306"/>
    </location>
</feature>
<feature type="transmembrane region" description="Helical" evidence="2">
    <location>
        <begin position="388"/>
        <end position="410"/>
    </location>
</feature>
<feature type="transmembrane region" description="Helical" evidence="2">
    <location>
        <begin position="417"/>
        <end position="438"/>
    </location>
</feature>
<feature type="transmembrane region" description="Helical" evidence="2">
    <location>
        <begin position="555"/>
        <end position="575"/>
    </location>
</feature>
<evidence type="ECO:0000256" key="1">
    <source>
        <dbReference type="SAM" id="Coils"/>
    </source>
</evidence>
<feature type="transmembrane region" description="Helical" evidence="2">
    <location>
        <begin position="756"/>
        <end position="775"/>
    </location>
</feature>
<feature type="transmembrane region" description="Helical" evidence="2">
    <location>
        <begin position="730"/>
        <end position="750"/>
    </location>
</feature>
<dbReference type="PANTHER" id="PTHR38434:SF1">
    <property type="entry name" value="BLL2549 PROTEIN"/>
    <property type="match status" value="1"/>
</dbReference>
<protein>
    <recommendedName>
        <fullName evidence="5">DUF2339 domain-containing protein</fullName>
    </recommendedName>
</protein>
<evidence type="ECO:0000313" key="4">
    <source>
        <dbReference type="Proteomes" id="UP000659344"/>
    </source>
</evidence>
<keyword evidence="2" id="KW-0472">Membrane</keyword>
<reference evidence="4" key="1">
    <citation type="journal article" date="2019" name="Int. J. Syst. Evol. Microbiol.">
        <title>The Global Catalogue of Microorganisms (GCM) 10K type strain sequencing project: providing services to taxonomists for standard genome sequencing and annotation.</title>
        <authorList>
            <consortium name="The Broad Institute Genomics Platform"/>
            <consortium name="The Broad Institute Genome Sequencing Center for Infectious Disease"/>
            <person name="Wu L."/>
            <person name="Ma J."/>
        </authorList>
    </citation>
    <scope>NUCLEOTIDE SEQUENCE [LARGE SCALE GENOMIC DNA]</scope>
    <source>
        <strain evidence="4">CGMCC 1.12769</strain>
    </source>
</reference>
<feature type="transmembrane region" description="Helical" evidence="2">
    <location>
        <begin position="363"/>
        <end position="382"/>
    </location>
</feature>
<keyword evidence="1" id="KW-0175">Coiled coil</keyword>
<feature type="transmembrane region" description="Helical" evidence="2">
    <location>
        <begin position="811"/>
        <end position="828"/>
    </location>
</feature>
<feature type="transmembrane region" description="Helical" evidence="2">
    <location>
        <begin position="313"/>
        <end position="332"/>
    </location>
</feature>
<feature type="transmembrane region" description="Helical" evidence="2">
    <location>
        <begin position="591"/>
        <end position="609"/>
    </location>
</feature>
<proteinExistence type="predicted"/>
<feature type="coiled-coil region" evidence="1">
    <location>
        <begin position="31"/>
        <end position="72"/>
    </location>
</feature>
<dbReference type="InterPro" id="IPR019286">
    <property type="entry name" value="DUF2339_TM"/>
</dbReference>
<dbReference type="RefSeq" id="WP_188541221.1">
    <property type="nucleotide sequence ID" value="NZ_BMFT01000002.1"/>
</dbReference>
<dbReference type="PANTHER" id="PTHR38434">
    <property type="entry name" value="BLL2549 PROTEIN"/>
    <property type="match status" value="1"/>
</dbReference>
<keyword evidence="2" id="KW-1133">Transmembrane helix</keyword>
<feature type="transmembrane region" description="Helical" evidence="2">
    <location>
        <begin position="660"/>
        <end position="680"/>
    </location>
</feature>
<evidence type="ECO:0000313" key="3">
    <source>
        <dbReference type="EMBL" id="GGH31842.1"/>
    </source>
</evidence>
<organism evidence="3 4">
    <name type="scientific">Paenibacillus segetis</name>
    <dbReference type="NCBI Taxonomy" id="1325360"/>
    <lineage>
        <taxon>Bacteria</taxon>
        <taxon>Bacillati</taxon>
        <taxon>Bacillota</taxon>
        <taxon>Bacilli</taxon>
        <taxon>Bacillales</taxon>
        <taxon>Paenibacillaceae</taxon>
        <taxon>Paenibacillus</taxon>
    </lineage>
</organism>
<accession>A0ABQ1YML8</accession>
<feature type="transmembrane region" description="Helical" evidence="2">
    <location>
        <begin position="479"/>
        <end position="496"/>
    </location>
</feature>
<feature type="transmembrane region" description="Helical" evidence="2">
    <location>
        <begin position="450"/>
        <end position="467"/>
    </location>
</feature>
<evidence type="ECO:0000256" key="2">
    <source>
        <dbReference type="SAM" id="Phobius"/>
    </source>
</evidence>
<feature type="transmembrane region" description="Helical" evidence="2">
    <location>
        <begin position="259"/>
        <end position="279"/>
    </location>
</feature>
<keyword evidence="2" id="KW-0812">Transmembrane</keyword>
<sequence length="849" mass="97734">MKEFRDTLFSIQDSQKKLIKEYQILIEEYESHDLIRENEVIRQKLEEYKLRVNSLQAKLKQMETENGGLRQALTEQMIDEKMNMIGVSREKVNTYFGTKQGAHMNRLEAVEYKVKNDLQQLYDRAQRHLGDSKEQITAKLEAVSTELEQRLWHHRQQLADTEKRIHHDSTSALDQLAAEDISEETMQRRIKQNQIEMKIGLNWINKIGILLIIFGVGAAFKFSYSTWFNGYMKGSAFFLLGALMLAGGEWLFRKGRGTFALGLLGGGISVLYGSIFYSYFLLEIIGIYTGLGLSVLVTVAAALLSLRYQSRTICSLALVGGYLPLFSYMQAFGLQGNAVYIAMFYLLLLNGFMLLISVRKRWVIVNYISFLLNAPSMLALISRGESESISMIYAIITFLMYLGITLWYPFKYRSKLSWWDFSLLALNTIISCGTLYTLLADAKLNDFKGLLALIFCLVYMALGRLAFKYLEQEKEARLLFYGTSLTFALLMIPFQFGIQWVALGWLIEGMILTIFGSRSLSKSLERVGWGIVGLCLCAFILTDLGNYLFMDREHFALKYSSISIGLLLISLYYAYRHREKEAFLSHKRWEITIISVSKYVALVNLWFYLLYELNQVYRLIVPQDFAQYGFYRTLLIAFITILLAYSVTKVNVLYDQFVKYYSLSLNMVGYFLCICVTLFIPTLQSDYSQNTLSHYLALFILIGFNVFVFLSGRDLLMTLIRREFKNIELYSTILGVYLLGILTAFLSIQFRLGDVALVFSLMYLLLAISYIMYGFRNKYVYIRRMGLGLTLFSTGKMLLYDLSYLTTGSKIIAYFCFGLLLLAISYIYQRVSSKMGEHHEKETSVDSQG</sequence>
<feature type="transmembrane region" description="Helical" evidence="2">
    <location>
        <begin position="629"/>
        <end position="648"/>
    </location>
</feature>
<evidence type="ECO:0008006" key="5">
    <source>
        <dbReference type="Google" id="ProtNLM"/>
    </source>
</evidence>
<name>A0ABQ1YML8_9BACL</name>
<feature type="transmembrane region" description="Helical" evidence="2">
    <location>
        <begin position="207"/>
        <end position="228"/>
    </location>
</feature>
<dbReference type="Proteomes" id="UP000659344">
    <property type="component" value="Unassembled WGS sequence"/>
</dbReference>
<feature type="transmembrane region" description="Helical" evidence="2">
    <location>
        <begin position="527"/>
        <end position="549"/>
    </location>
</feature>
<dbReference type="EMBL" id="BMFT01000002">
    <property type="protein sequence ID" value="GGH31842.1"/>
    <property type="molecule type" value="Genomic_DNA"/>
</dbReference>
<feature type="transmembrane region" description="Helical" evidence="2">
    <location>
        <begin position="502"/>
        <end position="520"/>
    </location>
</feature>
<keyword evidence="4" id="KW-1185">Reference proteome</keyword>
<comment type="caution">
    <text evidence="3">The sequence shown here is derived from an EMBL/GenBank/DDBJ whole genome shotgun (WGS) entry which is preliminary data.</text>
</comment>
<feature type="transmembrane region" description="Helical" evidence="2">
    <location>
        <begin position="338"/>
        <end position="356"/>
    </location>
</feature>
<feature type="transmembrane region" description="Helical" evidence="2">
    <location>
        <begin position="692"/>
        <end position="710"/>
    </location>
</feature>
<gene>
    <name evidence="3" type="ORF">GCM10008013_35850</name>
</gene>
<feature type="transmembrane region" description="Helical" evidence="2">
    <location>
        <begin position="787"/>
        <end position="805"/>
    </location>
</feature>